<dbReference type="GO" id="GO:0004672">
    <property type="term" value="F:protein kinase activity"/>
    <property type="evidence" value="ECO:0007669"/>
    <property type="project" value="InterPro"/>
</dbReference>
<evidence type="ECO:0000313" key="5">
    <source>
        <dbReference type="EMBL" id="CAD8110922.1"/>
    </source>
</evidence>
<dbReference type="InterPro" id="IPR017441">
    <property type="entry name" value="Protein_kinase_ATP_BS"/>
</dbReference>
<keyword evidence="1 3" id="KW-0547">Nucleotide-binding</keyword>
<keyword evidence="6" id="KW-1185">Reference proteome</keyword>
<dbReference type="OMA" id="QIECEQN"/>
<dbReference type="PROSITE" id="PS00107">
    <property type="entry name" value="PROTEIN_KINASE_ATP"/>
    <property type="match status" value="1"/>
</dbReference>
<dbReference type="Pfam" id="PF00069">
    <property type="entry name" value="Pkinase"/>
    <property type="match status" value="1"/>
</dbReference>
<accession>A0A8S1Q5U8</accession>
<evidence type="ECO:0000313" key="6">
    <source>
        <dbReference type="Proteomes" id="UP000688137"/>
    </source>
</evidence>
<comment type="caution">
    <text evidence="5">The sequence shown here is derived from an EMBL/GenBank/DDBJ whole genome shotgun (WGS) entry which is preliminary data.</text>
</comment>
<sequence>MSQENRTTRSSESDETYGYFDLANNNERFYSFEQRIALKLIFENEETFILAKEVPYDISQIMNKGYLNENQPILGSGSFGTVFICWHLISNYLCAVKVHQRCQAEEILQQVNEYKIQTLLNKRFPNSTLLLPDRVYVIQESINYFTTYAGMEIAYTTLDEYISKVDIQYDEFISIYHSILQQILEMHSLRIAHRDIKLSNIMYTHQKGWLVSDFGCAQFYENQQGKYSIQGTRQYLPPNLRNLLKYNFQQIECEQNLFDNDIYSFLLSMLKVYKKGSSIVQLQQMLDNDCLLQQMPIEFKIHGKSYNYIKLNILRGMNKVPIQKQFEKEKNKHVNQILEEKNQSSEYIIELVIKKLKLFHFSSTDIWYSYRLSSQNEHNDEFKLNIQNNQEVNQILQKYRDLLLIDFKQVDDNSLLEINSSTKKWQYNLIMIYYLRLSNIQKQYNVCLEMQKYSEESSVNYKLQEIECLIQSDQFETALQILEELTNQQYLLDDIQYVRLEMYRIYLEKSWLETAVEIQKYYFKVQMLFQQSMLTTKINNNFSWIFFQFNHTPGDVEINTNFPESLEFYYRKILLYFGINTNDHKEIIQQLEQRGSDKYGIRQLLLILIQTISFTIKIQDKIQVEDLFEQAIQYFQQNNLGGMWDIYYYYSISCQKKQQYQKSLSMIHKAMQQVDKNNNLELLQTLFQQMYCEIKLDQCQEYQNTLTNILIIIKQVQQSKSRLLLMQRVQRLLYIIFLKQQYSNQIFMIIQQYLQTETDTDILSFLYKLEWETILTYQHPQSLNYFFNNKMINICLNSNTNDRDMLKCLQNIAVVSRQIIKFDQNIENQKVAVNSSQRFTQSLIIFEDIYNQNQTGTLDLENEILRQAYLNKQFKQDENFKQVKNLLIAYAFNNYKKLV</sequence>
<dbReference type="GO" id="GO:0005634">
    <property type="term" value="C:nucleus"/>
    <property type="evidence" value="ECO:0007669"/>
    <property type="project" value="TreeGrafter"/>
</dbReference>
<evidence type="ECO:0000259" key="4">
    <source>
        <dbReference type="PROSITE" id="PS50011"/>
    </source>
</evidence>
<feature type="domain" description="Protein kinase" evidence="4">
    <location>
        <begin position="68"/>
        <end position="359"/>
    </location>
</feature>
<reference evidence="5" key="1">
    <citation type="submission" date="2021-01" db="EMBL/GenBank/DDBJ databases">
        <authorList>
            <consortium name="Genoscope - CEA"/>
            <person name="William W."/>
        </authorList>
    </citation>
    <scope>NUCLEOTIDE SEQUENCE</scope>
</reference>
<evidence type="ECO:0000256" key="1">
    <source>
        <dbReference type="ARBA" id="ARBA00022741"/>
    </source>
</evidence>
<dbReference type="GO" id="GO:0005524">
    <property type="term" value="F:ATP binding"/>
    <property type="evidence" value="ECO:0007669"/>
    <property type="project" value="UniProtKB-UniRule"/>
</dbReference>
<dbReference type="AlphaFoldDB" id="A0A8S1Q5U8"/>
<evidence type="ECO:0000256" key="2">
    <source>
        <dbReference type="ARBA" id="ARBA00022840"/>
    </source>
</evidence>
<protein>
    <recommendedName>
        <fullName evidence="4">Protein kinase domain-containing protein</fullName>
    </recommendedName>
</protein>
<dbReference type="SMART" id="SM00220">
    <property type="entry name" value="S_TKc"/>
    <property type="match status" value="1"/>
</dbReference>
<evidence type="ECO:0000256" key="3">
    <source>
        <dbReference type="PROSITE-ProRule" id="PRU10141"/>
    </source>
</evidence>
<dbReference type="InterPro" id="IPR000719">
    <property type="entry name" value="Prot_kinase_dom"/>
</dbReference>
<gene>
    <name evidence="5" type="ORF">PPRIM_AZ9-3.1.T1460007</name>
</gene>
<dbReference type="PROSITE" id="PS50011">
    <property type="entry name" value="PROTEIN_KINASE_DOM"/>
    <property type="match status" value="1"/>
</dbReference>
<organism evidence="5 6">
    <name type="scientific">Paramecium primaurelia</name>
    <dbReference type="NCBI Taxonomy" id="5886"/>
    <lineage>
        <taxon>Eukaryota</taxon>
        <taxon>Sar</taxon>
        <taxon>Alveolata</taxon>
        <taxon>Ciliophora</taxon>
        <taxon>Intramacronucleata</taxon>
        <taxon>Oligohymenophorea</taxon>
        <taxon>Peniculida</taxon>
        <taxon>Parameciidae</taxon>
        <taxon>Paramecium</taxon>
    </lineage>
</organism>
<dbReference type="EMBL" id="CAJJDM010000150">
    <property type="protein sequence ID" value="CAD8110922.1"/>
    <property type="molecule type" value="Genomic_DNA"/>
</dbReference>
<dbReference type="PROSITE" id="PS00108">
    <property type="entry name" value="PROTEIN_KINASE_ST"/>
    <property type="match status" value="1"/>
</dbReference>
<feature type="binding site" evidence="3">
    <location>
        <position position="97"/>
    </location>
    <ligand>
        <name>ATP</name>
        <dbReference type="ChEBI" id="CHEBI:30616"/>
    </ligand>
</feature>
<dbReference type="Proteomes" id="UP000688137">
    <property type="component" value="Unassembled WGS sequence"/>
</dbReference>
<dbReference type="CDD" id="cd00180">
    <property type="entry name" value="PKc"/>
    <property type="match status" value="1"/>
</dbReference>
<dbReference type="PANTHER" id="PTHR24345">
    <property type="entry name" value="SERINE/THREONINE-PROTEIN KINASE PLK"/>
    <property type="match status" value="1"/>
</dbReference>
<keyword evidence="2 3" id="KW-0067">ATP-binding</keyword>
<dbReference type="InterPro" id="IPR008271">
    <property type="entry name" value="Ser/Thr_kinase_AS"/>
</dbReference>
<name>A0A8S1Q5U8_PARPR</name>
<proteinExistence type="predicted"/>